<dbReference type="InterPro" id="IPR041891">
    <property type="entry name" value="Alpha_CA_prokaryot-like"/>
</dbReference>
<evidence type="ECO:0000256" key="4">
    <source>
        <dbReference type="ARBA" id="ARBA00012925"/>
    </source>
</evidence>
<feature type="domain" description="Alpha-carbonic anhydrase" evidence="10">
    <location>
        <begin position="21"/>
        <end position="255"/>
    </location>
</feature>
<gene>
    <name evidence="11" type="ORF">NDN08_002061</name>
</gene>
<comment type="catalytic activity">
    <reaction evidence="8 9">
        <text>hydrogencarbonate + H(+) = CO2 + H2O</text>
        <dbReference type="Rhea" id="RHEA:10748"/>
        <dbReference type="ChEBI" id="CHEBI:15377"/>
        <dbReference type="ChEBI" id="CHEBI:15378"/>
        <dbReference type="ChEBI" id="CHEBI:16526"/>
        <dbReference type="ChEBI" id="CHEBI:17544"/>
        <dbReference type="EC" id="4.2.1.1"/>
    </reaction>
</comment>
<dbReference type="AlphaFoldDB" id="A0AAV8USN5"/>
<evidence type="ECO:0000256" key="1">
    <source>
        <dbReference type="ARBA" id="ARBA00001947"/>
    </source>
</evidence>
<dbReference type="InterPro" id="IPR023561">
    <property type="entry name" value="Carbonic_anhydrase_a-class"/>
</dbReference>
<reference evidence="11 12" key="1">
    <citation type="journal article" date="2023" name="Nat. Commun.">
        <title>Origin of minicircular mitochondrial genomes in red algae.</title>
        <authorList>
            <person name="Lee Y."/>
            <person name="Cho C.H."/>
            <person name="Lee Y.M."/>
            <person name="Park S.I."/>
            <person name="Yang J.H."/>
            <person name="West J.A."/>
            <person name="Bhattacharya D."/>
            <person name="Yoon H.S."/>
        </authorList>
    </citation>
    <scope>NUCLEOTIDE SEQUENCE [LARGE SCALE GENOMIC DNA]</scope>
    <source>
        <strain evidence="11 12">CCMP1338</strain>
        <tissue evidence="11">Whole cell</tissue>
    </source>
</reference>
<dbReference type="Pfam" id="PF00194">
    <property type="entry name" value="Carb_anhydrase"/>
    <property type="match status" value="1"/>
</dbReference>
<dbReference type="GO" id="GO:0004089">
    <property type="term" value="F:carbonate dehydratase activity"/>
    <property type="evidence" value="ECO:0007669"/>
    <property type="project" value="UniProtKB-UniRule"/>
</dbReference>
<protein>
    <recommendedName>
        <fullName evidence="4 9">Carbonic anhydrase</fullName>
        <ecNumber evidence="4 9">4.2.1.1</ecNumber>
    </recommendedName>
</protein>
<accession>A0AAV8USN5</accession>
<sequence length="255" mass="28258">MKTGSVIIFLAALVAVTSGQPDWSFTSPTGPNEWAKIGYKDCGGLTQSPIDIVKNDPSVKAGKKLRFADFTKYPKESKFCIVQNKGAPTYNCCSADGCGSLVWNGVKYRLAQYHMHALSEHRIDGLAYPVEIHFVHVSSDGGLAVIGVLFKEDRAKLVNPDIKAIFAKKSLASENGDESIKIRVRSLIKGQKHFYYYRGSLTTPPCTEGVKWFVGKYSVSIDKRSYDKYWGQIGGYPGNTRDTQPLNGRRVKYSV</sequence>
<dbReference type="GO" id="GO:0008270">
    <property type="term" value="F:zinc ion binding"/>
    <property type="evidence" value="ECO:0007669"/>
    <property type="project" value="UniProtKB-UniRule"/>
</dbReference>
<dbReference type="InterPro" id="IPR001148">
    <property type="entry name" value="CA_dom"/>
</dbReference>
<dbReference type="InterPro" id="IPR018338">
    <property type="entry name" value="Carbonic_anhydrase_a-class_CS"/>
</dbReference>
<dbReference type="EC" id="4.2.1.1" evidence="4 9"/>
<dbReference type="Gene3D" id="3.10.200.10">
    <property type="entry name" value="Alpha carbonic anhydrase"/>
    <property type="match status" value="1"/>
</dbReference>
<dbReference type="PROSITE" id="PS00162">
    <property type="entry name" value="ALPHA_CA_1"/>
    <property type="match status" value="1"/>
</dbReference>
<keyword evidence="5 9" id="KW-0479">Metal-binding</keyword>
<dbReference type="PROSITE" id="PS51144">
    <property type="entry name" value="ALPHA_CA_2"/>
    <property type="match status" value="1"/>
</dbReference>
<evidence type="ECO:0000256" key="3">
    <source>
        <dbReference type="ARBA" id="ARBA00010718"/>
    </source>
</evidence>
<proteinExistence type="inferred from homology"/>
<keyword evidence="9" id="KW-0732">Signal</keyword>
<name>A0AAV8USN5_9RHOD</name>
<dbReference type="CDD" id="cd03124">
    <property type="entry name" value="alpha_CA_prokaryotic_like"/>
    <property type="match status" value="1"/>
</dbReference>
<evidence type="ECO:0000313" key="11">
    <source>
        <dbReference type="EMBL" id="KAJ8905554.1"/>
    </source>
</evidence>
<dbReference type="InterPro" id="IPR036398">
    <property type="entry name" value="CA_dom_sf"/>
</dbReference>
<evidence type="ECO:0000256" key="5">
    <source>
        <dbReference type="ARBA" id="ARBA00022723"/>
    </source>
</evidence>
<keyword evidence="12" id="KW-1185">Reference proteome</keyword>
<evidence type="ECO:0000256" key="6">
    <source>
        <dbReference type="ARBA" id="ARBA00022833"/>
    </source>
</evidence>
<feature type="signal peptide" evidence="9">
    <location>
        <begin position="1"/>
        <end position="19"/>
    </location>
</feature>
<evidence type="ECO:0000256" key="2">
    <source>
        <dbReference type="ARBA" id="ARBA00002904"/>
    </source>
</evidence>
<dbReference type="SUPFAM" id="SSF51069">
    <property type="entry name" value="Carbonic anhydrase"/>
    <property type="match status" value="1"/>
</dbReference>
<dbReference type="PANTHER" id="PTHR18952:SF265">
    <property type="entry name" value="CARBONIC ANHYDRASE"/>
    <property type="match status" value="1"/>
</dbReference>
<dbReference type="PANTHER" id="PTHR18952">
    <property type="entry name" value="CARBONIC ANHYDRASE"/>
    <property type="match status" value="1"/>
</dbReference>
<evidence type="ECO:0000259" key="10">
    <source>
        <dbReference type="PROSITE" id="PS51144"/>
    </source>
</evidence>
<keyword evidence="6 9" id="KW-0862">Zinc</keyword>
<evidence type="ECO:0000313" key="12">
    <source>
        <dbReference type="Proteomes" id="UP001157974"/>
    </source>
</evidence>
<comment type="similarity">
    <text evidence="3 9">Belongs to the alpha-carbonic anhydrase family.</text>
</comment>
<comment type="cofactor">
    <cofactor evidence="1 9">
        <name>Zn(2+)</name>
        <dbReference type="ChEBI" id="CHEBI:29105"/>
    </cofactor>
</comment>
<dbReference type="Proteomes" id="UP001157974">
    <property type="component" value="Unassembled WGS sequence"/>
</dbReference>
<feature type="chain" id="PRO_5043112980" description="Carbonic anhydrase" evidence="9">
    <location>
        <begin position="20"/>
        <end position="255"/>
    </location>
</feature>
<keyword evidence="7 9" id="KW-0456">Lyase</keyword>
<dbReference type="SMART" id="SM01057">
    <property type="entry name" value="Carb_anhydrase"/>
    <property type="match status" value="1"/>
</dbReference>
<organism evidence="11 12">
    <name type="scientific">Rhodosorus marinus</name>
    <dbReference type="NCBI Taxonomy" id="101924"/>
    <lineage>
        <taxon>Eukaryota</taxon>
        <taxon>Rhodophyta</taxon>
        <taxon>Stylonematophyceae</taxon>
        <taxon>Stylonematales</taxon>
        <taxon>Stylonemataceae</taxon>
        <taxon>Rhodosorus</taxon>
    </lineage>
</organism>
<dbReference type="EMBL" id="JAMWBK010000004">
    <property type="protein sequence ID" value="KAJ8905554.1"/>
    <property type="molecule type" value="Genomic_DNA"/>
</dbReference>
<evidence type="ECO:0000256" key="9">
    <source>
        <dbReference type="RuleBase" id="RU367011"/>
    </source>
</evidence>
<comment type="caution">
    <text evidence="11">The sequence shown here is derived from an EMBL/GenBank/DDBJ whole genome shotgun (WGS) entry which is preliminary data.</text>
</comment>
<evidence type="ECO:0000256" key="8">
    <source>
        <dbReference type="ARBA" id="ARBA00048348"/>
    </source>
</evidence>
<comment type="function">
    <text evidence="2 9">Reversible hydration of carbon dioxide.</text>
</comment>
<evidence type="ECO:0000256" key="7">
    <source>
        <dbReference type="ARBA" id="ARBA00023239"/>
    </source>
</evidence>